<dbReference type="Proteomes" id="UP000002772">
    <property type="component" value="Unassembled WGS sequence"/>
</dbReference>
<dbReference type="GO" id="GO:0006310">
    <property type="term" value="P:DNA recombination"/>
    <property type="evidence" value="ECO:0007669"/>
    <property type="project" value="UniProtKB-KW"/>
</dbReference>
<dbReference type="GO" id="GO:0015074">
    <property type="term" value="P:DNA integration"/>
    <property type="evidence" value="ECO:0007669"/>
    <property type="project" value="InterPro"/>
</dbReference>
<dbReference type="EMBL" id="GL945017">
    <property type="protein sequence ID" value="EGN55605.1"/>
    <property type="molecule type" value="Genomic_DNA"/>
</dbReference>
<dbReference type="SUPFAM" id="SSF56349">
    <property type="entry name" value="DNA breaking-rejoining enzymes"/>
    <property type="match status" value="1"/>
</dbReference>
<sequence length="389" mass="44802">MEPKAWNTKTDNPKLGYKELADGRHSLYLLYNYGYNSDNGKTARKKEFLKLYLVSTPRTPIERQQNKDVLELAQKIKQERGQQFLNDREGYRLKQKGINLFVYFANFIEQSGVADKHVLEGALKNFQDFISEEYPQFANRIEPKNLSREMMERFAHYIEDVHTGEGIRTYWQRFKRLINYAVEKGVIKKSPCLRIKVMNTNDILGKDILSREELQQLFATHYPKESETIRRAFALTCFTGIRHCDLATLTYGNIDYSNRLMTFRQSKVQHDSSVSGVPIPLNDTLLAIIGEKPKGAKDSDLIFNLPSIEASNKALRHWTKRAGIDKHITWHCGRHSFATNLLSNGANIKVVSELLGHSSLKFTQKYVRALDDQKKAAINSLPQIDITNI</sequence>
<dbReference type="InterPro" id="IPR010998">
    <property type="entry name" value="Integrase_recombinase_N"/>
</dbReference>
<dbReference type="PANTHER" id="PTHR30349">
    <property type="entry name" value="PHAGE INTEGRASE-RELATED"/>
    <property type="match status" value="1"/>
</dbReference>
<organism evidence="5 6">
    <name type="scientific">Hallella multisaccharivorax DSM 17128</name>
    <dbReference type="NCBI Taxonomy" id="688246"/>
    <lineage>
        <taxon>Bacteria</taxon>
        <taxon>Pseudomonadati</taxon>
        <taxon>Bacteroidota</taxon>
        <taxon>Bacteroidia</taxon>
        <taxon>Bacteroidales</taxon>
        <taxon>Prevotellaceae</taxon>
        <taxon>Hallella</taxon>
    </lineage>
</organism>
<accession>F8N8W0</accession>
<evidence type="ECO:0000259" key="4">
    <source>
        <dbReference type="PROSITE" id="PS51898"/>
    </source>
</evidence>
<evidence type="ECO:0000256" key="1">
    <source>
        <dbReference type="ARBA" id="ARBA00008857"/>
    </source>
</evidence>
<gene>
    <name evidence="5" type="ORF">Premu_0113</name>
</gene>
<dbReference type="GO" id="GO:0003677">
    <property type="term" value="F:DNA binding"/>
    <property type="evidence" value="ECO:0007669"/>
    <property type="project" value="UniProtKB-KW"/>
</dbReference>
<evidence type="ECO:0000256" key="3">
    <source>
        <dbReference type="ARBA" id="ARBA00023172"/>
    </source>
</evidence>
<dbReference type="InterPro" id="IPR002104">
    <property type="entry name" value="Integrase_catalytic"/>
</dbReference>
<evidence type="ECO:0000256" key="2">
    <source>
        <dbReference type="ARBA" id="ARBA00023125"/>
    </source>
</evidence>
<dbReference type="AlphaFoldDB" id="F8N8W0"/>
<dbReference type="InterPro" id="IPR013762">
    <property type="entry name" value="Integrase-like_cat_sf"/>
</dbReference>
<feature type="domain" description="Tyr recombinase" evidence="4">
    <location>
        <begin position="204"/>
        <end position="379"/>
    </location>
</feature>
<dbReference type="Gene3D" id="1.10.443.10">
    <property type="entry name" value="Intergrase catalytic core"/>
    <property type="match status" value="1"/>
</dbReference>
<dbReference type="STRING" id="688246.Premu_0113"/>
<keyword evidence="3" id="KW-0233">DNA recombination</keyword>
<name>F8N8W0_9BACT</name>
<dbReference type="InterPro" id="IPR035386">
    <property type="entry name" value="Arm-DNA-bind_5"/>
</dbReference>
<proteinExistence type="inferred from homology"/>
<dbReference type="eggNOG" id="COG4974">
    <property type="taxonomic scope" value="Bacteria"/>
</dbReference>
<dbReference type="Gene3D" id="1.10.150.130">
    <property type="match status" value="1"/>
</dbReference>
<dbReference type="Pfam" id="PF17293">
    <property type="entry name" value="Arm-DNA-bind_5"/>
    <property type="match status" value="1"/>
</dbReference>
<dbReference type="Pfam" id="PF13102">
    <property type="entry name" value="Phage_int_SAM_5"/>
    <property type="match status" value="1"/>
</dbReference>
<evidence type="ECO:0000313" key="6">
    <source>
        <dbReference type="Proteomes" id="UP000002772"/>
    </source>
</evidence>
<comment type="similarity">
    <text evidence="1">Belongs to the 'phage' integrase family.</text>
</comment>
<dbReference type="InterPro" id="IPR011010">
    <property type="entry name" value="DNA_brk_join_enz"/>
</dbReference>
<dbReference type="PROSITE" id="PS51898">
    <property type="entry name" value="TYR_RECOMBINASE"/>
    <property type="match status" value="1"/>
</dbReference>
<dbReference type="HOGENOM" id="CLU_033139_1_0_10"/>
<dbReference type="InterPro" id="IPR025269">
    <property type="entry name" value="SAM-like_dom"/>
</dbReference>
<protein>
    <submittedName>
        <fullName evidence="5">Integrase family protein</fullName>
    </submittedName>
</protein>
<dbReference type="RefSeq" id="WP_007572258.1">
    <property type="nucleotide sequence ID" value="NZ_BPTS01000001.1"/>
</dbReference>
<keyword evidence="2" id="KW-0238">DNA-binding</keyword>
<evidence type="ECO:0000313" key="5">
    <source>
        <dbReference type="EMBL" id="EGN55605.1"/>
    </source>
</evidence>
<dbReference type="OrthoDB" id="9806835at2"/>
<dbReference type="PANTHER" id="PTHR30349:SF64">
    <property type="entry name" value="PROPHAGE INTEGRASE INTD-RELATED"/>
    <property type="match status" value="1"/>
</dbReference>
<dbReference type="Pfam" id="PF00589">
    <property type="entry name" value="Phage_integrase"/>
    <property type="match status" value="1"/>
</dbReference>
<dbReference type="CDD" id="cd01185">
    <property type="entry name" value="INTN1_C_like"/>
    <property type="match status" value="1"/>
</dbReference>
<dbReference type="InterPro" id="IPR050090">
    <property type="entry name" value="Tyrosine_recombinase_XerCD"/>
</dbReference>
<keyword evidence="6" id="KW-1185">Reference proteome</keyword>
<reference evidence="6" key="1">
    <citation type="journal article" date="2011" name="Stand. Genomic Sci.">
        <title>Non-contiguous finished genome sequence of the opportunistic oral pathogen Prevotella multisaccharivorax type strain (PPPA20).</title>
        <authorList>
            <person name="Pati A."/>
            <person name="Gronow S."/>
            <person name="Lu M."/>
            <person name="Lapidus A."/>
            <person name="Nolan M."/>
            <person name="Lucas S."/>
            <person name="Hammon N."/>
            <person name="Deshpande S."/>
            <person name="Cheng J.F."/>
            <person name="Tapia R."/>
            <person name="Han C."/>
            <person name="Goodwin L."/>
            <person name="Pitluck S."/>
            <person name="Liolios K."/>
            <person name="Pagani I."/>
            <person name="Mavromatis K."/>
            <person name="Mikhailova N."/>
            <person name="Huntemann M."/>
            <person name="Chen A."/>
            <person name="Palaniappan K."/>
            <person name="Land M."/>
            <person name="Hauser L."/>
            <person name="Detter J.C."/>
            <person name="Brambilla E.M."/>
            <person name="Rohde M."/>
            <person name="Goker M."/>
            <person name="Woyke T."/>
            <person name="Bristow J."/>
            <person name="Eisen J.A."/>
            <person name="Markowitz V."/>
            <person name="Hugenholtz P."/>
            <person name="Kyrpides N.C."/>
            <person name="Klenk H.P."/>
            <person name="Ivanova N."/>
        </authorList>
    </citation>
    <scope>NUCLEOTIDE SEQUENCE [LARGE SCALE GENOMIC DNA]</scope>
    <source>
        <strain evidence="6">DSM 17128</strain>
    </source>
</reference>